<reference evidence="9" key="3">
    <citation type="submission" date="2015-06" db="UniProtKB">
        <authorList>
            <consortium name="EnsemblProtists"/>
        </authorList>
    </citation>
    <scope>IDENTIFICATION</scope>
</reference>
<feature type="binding site" evidence="6">
    <location>
        <position position="282"/>
    </location>
    <ligand>
        <name>Mn(2+)</name>
        <dbReference type="ChEBI" id="CHEBI:29035"/>
    </ligand>
</feature>
<dbReference type="OrthoDB" id="10013941at2759"/>
<keyword evidence="10" id="KW-1185">Reference proteome</keyword>
<dbReference type="PaxDb" id="55529-EKX54020"/>
<evidence type="ECO:0000256" key="7">
    <source>
        <dbReference type="SAM" id="MobiDB-lite"/>
    </source>
</evidence>
<dbReference type="AlphaFoldDB" id="L1K0P3"/>
<feature type="binding site" evidence="5">
    <location>
        <position position="418"/>
    </location>
    <ligand>
        <name>an alpha-L-fucosyl-(1-&gt;2)-beta-D-galactosyl derivative</name>
        <dbReference type="ChEBI" id="CHEBI:140327"/>
    </ligand>
</feature>
<dbReference type="Proteomes" id="UP000011087">
    <property type="component" value="Unassembled WGS sequence"/>
</dbReference>
<reference evidence="8 10" key="1">
    <citation type="journal article" date="2012" name="Nature">
        <title>Algal genomes reveal evolutionary mosaicism and the fate of nucleomorphs.</title>
        <authorList>
            <consortium name="DOE Joint Genome Institute"/>
            <person name="Curtis B.A."/>
            <person name="Tanifuji G."/>
            <person name="Burki F."/>
            <person name="Gruber A."/>
            <person name="Irimia M."/>
            <person name="Maruyama S."/>
            <person name="Arias M.C."/>
            <person name="Ball S.G."/>
            <person name="Gile G.H."/>
            <person name="Hirakawa Y."/>
            <person name="Hopkins J.F."/>
            <person name="Kuo A."/>
            <person name="Rensing S.A."/>
            <person name="Schmutz J."/>
            <person name="Symeonidi A."/>
            <person name="Elias M."/>
            <person name="Eveleigh R.J."/>
            <person name="Herman E.K."/>
            <person name="Klute M.J."/>
            <person name="Nakayama T."/>
            <person name="Obornik M."/>
            <person name="Reyes-Prieto A."/>
            <person name="Armbrust E.V."/>
            <person name="Aves S.J."/>
            <person name="Beiko R.G."/>
            <person name="Coutinho P."/>
            <person name="Dacks J.B."/>
            <person name="Durnford D.G."/>
            <person name="Fast N.M."/>
            <person name="Green B.R."/>
            <person name="Grisdale C.J."/>
            <person name="Hempel F."/>
            <person name="Henrissat B."/>
            <person name="Hoppner M.P."/>
            <person name="Ishida K."/>
            <person name="Kim E."/>
            <person name="Koreny L."/>
            <person name="Kroth P.G."/>
            <person name="Liu Y."/>
            <person name="Malik S.B."/>
            <person name="Maier U.G."/>
            <person name="McRose D."/>
            <person name="Mock T."/>
            <person name="Neilson J.A."/>
            <person name="Onodera N.T."/>
            <person name="Poole A.M."/>
            <person name="Pritham E.J."/>
            <person name="Richards T.A."/>
            <person name="Rocap G."/>
            <person name="Roy S.W."/>
            <person name="Sarai C."/>
            <person name="Schaack S."/>
            <person name="Shirato S."/>
            <person name="Slamovits C.H."/>
            <person name="Spencer D.F."/>
            <person name="Suzuki S."/>
            <person name="Worden A.Z."/>
            <person name="Zauner S."/>
            <person name="Barry K."/>
            <person name="Bell C."/>
            <person name="Bharti A.K."/>
            <person name="Crow J.A."/>
            <person name="Grimwood J."/>
            <person name="Kramer R."/>
            <person name="Lindquist E."/>
            <person name="Lucas S."/>
            <person name="Salamov A."/>
            <person name="McFadden G.I."/>
            <person name="Lane C.E."/>
            <person name="Keeling P.J."/>
            <person name="Gray M.W."/>
            <person name="Grigoriev I.V."/>
            <person name="Archibald J.M."/>
        </authorList>
    </citation>
    <scope>NUCLEOTIDE SEQUENCE</scope>
    <source>
        <strain evidence="8 10">CCMP2712</strain>
    </source>
</reference>
<gene>
    <name evidence="8" type="ORF">GUITHDRAFT_100270</name>
</gene>
<sequence length="948" mass="108311">MSTAMVTDRVHENLWWEEGLEWTEDMKVYYVSARKFEAVGKTQEAQELYASLIRKIARVESKSKDWRVHHFNLLAHQAHILPANESMQFYSQAMEDCILADELKSSSRWPGWGLSSCFAVVTSLALKLDAQDPGGQRLPSSQASSAFKLARRLSRRSELVWSLTWPKLTGRVSTPATSVRRAGKRVTLVSVASGRYNEFVLPLIKSAKEFFVSACCSLRIVIFTDQLDEHVERCQRETSACIGVVFVRREELGWPLSAMMRYRNFLDSWSLLEDADFLFSIDVDCEFVAPVGEEVLEDLVGTCHVDNAFYSGEEKLSAVTRMEGERRWEEGSMWSQAELIQARKRSKGQEHKNLRPSAAVYERRQASTAHIPPTRGQRYFYSGFFGGSRASFLKMIQYIVRAIEDDLARGVIARVHDESHVNKFFELFPPSCLLTAAYMYPEAAVLLDELLCAPLSFCPRDHMHPWIWRPWLPDAWPDPRTWTPDMWNSRPMMVPRILNLAKPKNSLITGGRGGDSVYRYRLWSSDMHIGPIGDVKRILRALGMEVTDKSLSSHCHVSRTCATDLKVLTPEALEEVIHLDGTRARRSRGEEVRERFFKAYRSDEEMAKVDMIICSHPLSMCELYLPLGKPMLLYSTTRFDLGKLTSREELERWIKTVRAIASKKTNLLLANNLYDAAYINYFTGITPDVIPSLCRTSHKLLLPPSRLQILLDVCDSQRCPPFRQQGVASLLRSLRAAGASAGYRGELVDLRELYPRYHPSDLVRHPAIVWLPYQVSVMSFFERRAMGIPVLVPSLRLLAAWHMQHGLVFERRADWQTAQRRRGSLLPPHPDASEAIKDWDPNDERNASAVLTWLSRADFYSMPHVLQFESLEHLFVLLETTNFSAVSASILRHHASLELDVHHKWKKAMRLTLGSRLPGSSSSRSSRSSRSSYREALAEEYPELTGLY</sequence>
<evidence type="ECO:0000313" key="9">
    <source>
        <dbReference type="EnsemblProtists" id="EKX54020"/>
    </source>
</evidence>
<dbReference type="STRING" id="905079.L1K0P3"/>
<dbReference type="Gene3D" id="3.90.550.10">
    <property type="entry name" value="Spore Coat Polysaccharide Biosynthesis Protein SpsA, Chain A"/>
    <property type="match status" value="1"/>
</dbReference>
<organism evidence="8">
    <name type="scientific">Guillardia theta (strain CCMP2712)</name>
    <name type="common">Cryptophyte</name>
    <dbReference type="NCBI Taxonomy" id="905079"/>
    <lineage>
        <taxon>Eukaryota</taxon>
        <taxon>Cryptophyceae</taxon>
        <taxon>Pyrenomonadales</taxon>
        <taxon>Geminigeraceae</taxon>
        <taxon>Guillardia</taxon>
    </lineage>
</organism>
<evidence type="ECO:0000313" key="10">
    <source>
        <dbReference type="Proteomes" id="UP000011087"/>
    </source>
</evidence>
<dbReference type="EMBL" id="JH992968">
    <property type="protein sequence ID" value="EKX54020.1"/>
    <property type="molecule type" value="Genomic_DNA"/>
</dbReference>
<reference evidence="10" key="2">
    <citation type="submission" date="2012-11" db="EMBL/GenBank/DDBJ databases">
        <authorList>
            <person name="Kuo A."/>
            <person name="Curtis B.A."/>
            <person name="Tanifuji G."/>
            <person name="Burki F."/>
            <person name="Gruber A."/>
            <person name="Irimia M."/>
            <person name="Maruyama S."/>
            <person name="Arias M.C."/>
            <person name="Ball S.G."/>
            <person name="Gile G.H."/>
            <person name="Hirakawa Y."/>
            <person name="Hopkins J.F."/>
            <person name="Rensing S.A."/>
            <person name="Schmutz J."/>
            <person name="Symeonidi A."/>
            <person name="Elias M."/>
            <person name="Eveleigh R.J."/>
            <person name="Herman E.K."/>
            <person name="Klute M.J."/>
            <person name="Nakayama T."/>
            <person name="Obornik M."/>
            <person name="Reyes-Prieto A."/>
            <person name="Armbrust E.V."/>
            <person name="Aves S.J."/>
            <person name="Beiko R.G."/>
            <person name="Coutinho P."/>
            <person name="Dacks J.B."/>
            <person name="Durnford D.G."/>
            <person name="Fast N.M."/>
            <person name="Green B.R."/>
            <person name="Grisdale C."/>
            <person name="Hempe F."/>
            <person name="Henrissat B."/>
            <person name="Hoppner M.P."/>
            <person name="Ishida K.-I."/>
            <person name="Kim E."/>
            <person name="Koreny L."/>
            <person name="Kroth P.G."/>
            <person name="Liu Y."/>
            <person name="Malik S.-B."/>
            <person name="Maier U.G."/>
            <person name="McRose D."/>
            <person name="Mock T."/>
            <person name="Neilson J.A."/>
            <person name="Onodera N.T."/>
            <person name="Poole A.M."/>
            <person name="Pritham E.J."/>
            <person name="Richards T.A."/>
            <person name="Rocap G."/>
            <person name="Roy S.W."/>
            <person name="Sarai C."/>
            <person name="Schaack S."/>
            <person name="Shirato S."/>
            <person name="Slamovits C.H."/>
            <person name="Spencer D.F."/>
            <person name="Suzuki S."/>
            <person name="Worden A.Z."/>
            <person name="Zauner S."/>
            <person name="Barry K."/>
            <person name="Bell C."/>
            <person name="Bharti A.K."/>
            <person name="Crow J.A."/>
            <person name="Grimwood J."/>
            <person name="Kramer R."/>
            <person name="Lindquist E."/>
            <person name="Lucas S."/>
            <person name="Salamov A."/>
            <person name="McFadden G.I."/>
            <person name="Lane C.E."/>
            <person name="Keeling P.J."/>
            <person name="Gray M.W."/>
            <person name="Grigoriev I.V."/>
            <person name="Archibald J.M."/>
        </authorList>
    </citation>
    <scope>NUCLEOTIDE SEQUENCE</scope>
    <source>
        <strain evidence="10">CCMP2712</strain>
    </source>
</reference>
<feature type="region of interest" description="Disordered" evidence="7">
    <location>
        <begin position="915"/>
        <end position="934"/>
    </location>
</feature>
<name>L1K0P3_GUITC</name>
<dbReference type="Pfam" id="PF03414">
    <property type="entry name" value="Glyco_transf_6"/>
    <property type="match status" value="2"/>
</dbReference>
<dbReference type="HOGENOM" id="CLU_310465_0_0_1"/>
<accession>L1K0P3</accession>
<dbReference type="PANTHER" id="PTHR10462:SF53">
    <property type="entry name" value="HISTO-BLOOD GROUP ABO SYSTEM TRANSFERASE 1-LIKE"/>
    <property type="match status" value="1"/>
</dbReference>
<dbReference type="RefSeq" id="XP_005841000.1">
    <property type="nucleotide sequence ID" value="XM_005840943.1"/>
</dbReference>
<proteinExistence type="inferred from homology"/>
<dbReference type="eggNOG" id="ENOG502S163">
    <property type="taxonomic scope" value="Eukaryota"/>
</dbReference>
<dbReference type="InterPro" id="IPR005076">
    <property type="entry name" value="Glyco_trans_6"/>
</dbReference>
<feature type="binding site" evidence="6">
    <location>
        <position position="284"/>
    </location>
    <ligand>
        <name>Mn(2+)</name>
        <dbReference type="ChEBI" id="CHEBI:29035"/>
    </ligand>
</feature>
<feature type="active site" description="Nucleophile" evidence="4">
    <location>
        <position position="418"/>
    </location>
</feature>
<evidence type="ECO:0000256" key="5">
    <source>
        <dbReference type="PIRSR" id="PIRSR605076-2"/>
    </source>
</evidence>
<dbReference type="GeneID" id="17310812"/>
<feature type="compositionally biased region" description="Low complexity" evidence="7">
    <location>
        <begin position="920"/>
        <end position="931"/>
    </location>
</feature>
<comment type="similarity">
    <text evidence="1">Belongs to the glycosyltransferase 6 family.</text>
</comment>
<keyword evidence="3" id="KW-0808">Transferase</keyword>
<feature type="binding site" evidence="5">
    <location>
        <position position="304"/>
    </location>
    <ligand>
        <name>an alpha-L-fucosyl-(1-&gt;2)-beta-D-galactosyl derivative</name>
        <dbReference type="ChEBI" id="CHEBI:140327"/>
    </ligand>
</feature>
<evidence type="ECO:0000256" key="2">
    <source>
        <dbReference type="ARBA" id="ARBA00022676"/>
    </source>
</evidence>
<dbReference type="PANTHER" id="PTHR10462">
    <property type="entry name" value="GLYCOSYLTRANSFERASE-RELATED"/>
    <property type="match status" value="1"/>
</dbReference>
<keyword evidence="6" id="KW-0479">Metal-binding</keyword>
<evidence type="ECO:0000313" key="8">
    <source>
        <dbReference type="EMBL" id="EKX54020.1"/>
    </source>
</evidence>
<evidence type="ECO:0000256" key="1">
    <source>
        <dbReference type="ARBA" id="ARBA00010413"/>
    </source>
</evidence>
<feature type="binding site" evidence="5">
    <location>
        <position position="196"/>
    </location>
    <ligand>
        <name>UDP-N-acetyl-alpha-D-galactosamine</name>
        <dbReference type="ChEBI" id="CHEBI:67138"/>
    </ligand>
</feature>
<evidence type="ECO:0000256" key="6">
    <source>
        <dbReference type="PIRSR" id="PIRSR605076-3"/>
    </source>
</evidence>
<dbReference type="EnsemblProtists" id="EKX54020">
    <property type="protein sequence ID" value="EKX54020"/>
    <property type="gene ID" value="GUITHDRAFT_100270"/>
</dbReference>
<feature type="binding site" evidence="5">
    <location>
        <begin position="282"/>
        <end position="284"/>
    </location>
    <ligand>
        <name>UDP-N-acetyl-alpha-D-galactosamine</name>
        <dbReference type="ChEBI" id="CHEBI:67138"/>
    </ligand>
</feature>
<dbReference type="GO" id="GO:0016758">
    <property type="term" value="F:hexosyltransferase activity"/>
    <property type="evidence" value="ECO:0007669"/>
    <property type="project" value="InterPro"/>
</dbReference>
<dbReference type="SUPFAM" id="SSF53448">
    <property type="entry name" value="Nucleotide-diphospho-sugar transferases"/>
    <property type="match status" value="2"/>
</dbReference>
<dbReference type="GO" id="GO:0016020">
    <property type="term" value="C:membrane"/>
    <property type="evidence" value="ECO:0007669"/>
    <property type="project" value="InterPro"/>
</dbReference>
<dbReference type="InterPro" id="IPR029044">
    <property type="entry name" value="Nucleotide-diphossugar_trans"/>
</dbReference>
<dbReference type="GO" id="GO:0046872">
    <property type="term" value="F:metal ion binding"/>
    <property type="evidence" value="ECO:0007669"/>
    <property type="project" value="UniProtKB-KW"/>
</dbReference>
<evidence type="ECO:0000256" key="3">
    <source>
        <dbReference type="ARBA" id="ARBA00022679"/>
    </source>
</evidence>
<evidence type="ECO:0000256" key="4">
    <source>
        <dbReference type="PIRSR" id="PIRSR605076-1"/>
    </source>
</evidence>
<dbReference type="GO" id="GO:0005975">
    <property type="term" value="P:carbohydrate metabolic process"/>
    <property type="evidence" value="ECO:0007669"/>
    <property type="project" value="InterPro"/>
</dbReference>
<comment type="cofactor">
    <cofactor evidence="6">
        <name>Mn(2+)</name>
        <dbReference type="ChEBI" id="CHEBI:29035"/>
    </cofactor>
    <text evidence="6">Binds 1 Mn(2+) ion per subunit.</text>
</comment>
<dbReference type="KEGG" id="gtt:GUITHDRAFT_100270"/>
<keyword evidence="2" id="KW-0328">Glycosyltransferase</keyword>
<protein>
    <submittedName>
        <fullName evidence="8 9">Uncharacterized protein</fullName>
    </submittedName>
</protein>
<keyword evidence="6" id="KW-0464">Manganese</keyword>